<organism evidence="2 3">
    <name type="scientific">Nitrosopumilus piranensis</name>
    <dbReference type="NCBI Taxonomy" id="1582439"/>
    <lineage>
        <taxon>Archaea</taxon>
        <taxon>Nitrososphaerota</taxon>
        <taxon>Nitrososphaeria</taxon>
        <taxon>Nitrosopumilales</taxon>
        <taxon>Nitrosopumilaceae</taxon>
        <taxon>Nitrosopumilus</taxon>
    </lineage>
</organism>
<accession>A0A0C5BTM6</accession>
<evidence type="ECO:0000259" key="1">
    <source>
        <dbReference type="Pfam" id="PF01037"/>
    </source>
</evidence>
<feature type="domain" description="Transcription regulator AsnC/Lrp ligand binding" evidence="1">
    <location>
        <begin position="101"/>
        <end position="165"/>
    </location>
</feature>
<dbReference type="InterPro" id="IPR050684">
    <property type="entry name" value="HTH-Siroheme_Decarb"/>
</dbReference>
<dbReference type="HOGENOM" id="CLU_1559559_0_0_2"/>
<dbReference type="PANTHER" id="PTHR43413">
    <property type="entry name" value="TRANSCRIPTIONAL REGULATOR, ASNC FAMILY"/>
    <property type="match status" value="1"/>
</dbReference>
<evidence type="ECO:0000313" key="2">
    <source>
        <dbReference type="EMBL" id="AJM93073.1"/>
    </source>
</evidence>
<dbReference type="Gene3D" id="3.30.70.920">
    <property type="match status" value="2"/>
</dbReference>
<dbReference type="AlphaFoldDB" id="A0A0C5BTM6"/>
<reference evidence="2 3" key="3">
    <citation type="journal article" date="2019" name="Int. J. Syst. Evol. Microbiol.">
        <title>Nitrosopumilus adriaticus sp. nov. and Nitrosopumilus piranensis sp. nov., two ammonia-oxidizing archaea from the Adriatic Sea and members of the class Nitrososphaeria.</title>
        <authorList>
            <person name="Bayer B."/>
            <person name="Vojvoda J."/>
            <person name="Reinthaler T."/>
            <person name="Reyes C."/>
            <person name="Pinto M."/>
            <person name="Herndl G.J."/>
        </authorList>
    </citation>
    <scope>NUCLEOTIDE SEQUENCE [LARGE SCALE GENOMIC DNA]</scope>
    <source>
        <strain evidence="2 3">D3C</strain>
    </source>
</reference>
<name>A0A0C5BTM6_9ARCH</name>
<reference evidence="2 3" key="2">
    <citation type="journal article" date="2016" name="ISME J.">
        <title>Physiological and genomic characterization of two novel marine thaumarchaeal strains indicates niche differentiation.</title>
        <authorList>
            <person name="Bayer B."/>
            <person name="Vojvoda J."/>
            <person name="Offre P."/>
            <person name="Alves R.J."/>
            <person name="Elisabeth N.H."/>
            <person name="Garcia J.A."/>
            <person name="Volland J.M."/>
            <person name="Srivastava A."/>
            <person name="Schleper C."/>
            <person name="Herndl G.J."/>
        </authorList>
    </citation>
    <scope>NUCLEOTIDE SEQUENCE [LARGE SCALE GENOMIC DNA]</scope>
    <source>
        <strain evidence="2 3">D3C</strain>
    </source>
</reference>
<dbReference type="SUPFAM" id="SSF54909">
    <property type="entry name" value="Dimeric alpha+beta barrel"/>
    <property type="match status" value="2"/>
</dbReference>
<evidence type="ECO:0000313" key="3">
    <source>
        <dbReference type="Proteomes" id="UP000032027"/>
    </source>
</evidence>
<gene>
    <name evidence="2" type="ORF">NPIRD3C_1863</name>
</gene>
<dbReference type="RefSeq" id="WP_148703798.1">
    <property type="nucleotide sequence ID" value="NZ_CP010868.1"/>
</dbReference>
<sequence>MAKAYVLIINESGKEGSVISHLRNIQSVSNAYGTFGSYDILAKLESSDEKNIQQDISNGIRKIPNIRSTLTLLVDKRSGISKTSDTEQKVLDEHMAQAYITIHCLKSEEENIISKLNAVAEVVEAHTLVGNYEIISKVVAPTYNEISEIISKKIRKIPGIKSTITINLINNQGFDK</sequence>
<dbReference type="PATRIC" id="fig|1582439.9.peg.1919"/>
<reference evidence="3" key="1">
    <citation type="submission" date="2015-02" db="EMBL/GenBank/DDBJ databases">
        <title>Characterization of two novel Thaumarchaeota isolated from the Northern Adriatic Sea.</title>
        <authorList>
            <person name="Bayer B."/>
            <person name="Vojvoda J."/>
            <person name="Offre P."/>
            <person name="Srivastava A."/>
            <person name="Elisabeth N."/>
            <person name="Garcia J.A.L."/>
            <person name="Schleper C."/>
            <person name="Herndl G.J."/>
        </authorList>
    </citation>
    <scope>NUCLEOTIDE SEQUENCE [LARGE SCALE GENOMIC DNA]</scope>
    <source>
        <strain evidence="3">D3C</strain>
    </source>
</reference>
<dbReference type="STRING" id="1582439.NPIRD3C_1863"/>
<dbReference type="InterPro" id="IPR019887">
    <property type="entry name" value="Tscrpt_reg_AsnC/Lrp_C"/>
</dbReference>
<dbReference type="KEGG" id="nid:NPIRD3C_1863"/>
<keyword evidence="3" id="KW-1185">Reference proteome</keyword>
<dbReference type="GeneID" id="41600951"/>
<dbReference type="PANTHER" id="PTHR43413:SF6">
    <property type="entry name" value="REGULATORY PROTEIN ASNC"/>
    <property type="match status" value="1"/>
</dbReference>
<protein>
    <submittedName>
        <fullName evidence="2">AsnC family transcriptional regulator</fullName>
    </submittedName>
</protein>
<feature type="domain" description="Transcription regulator AsnC/Lrp ligand binding" evidence="1">
    <location>
        <begin position="16"/>
        <end position="74"/>
    </location>
</feature>
<proteinExistence type="predicted"/>
<dbReference type="Pfam" id="PF01037">
    <property type="entry name" value="AsnC_trans_reg"/>
    <property type="match status" value="2"/>
</dbReference>
<dbReference type="OrthoDB" id="8136at2157"/>
<dbReference type="EMBL" id="CP010868">
    <property type="protein sequence ID" value="AJM93073.1"/>
    <property type="molecule type" value="Genomic_DNA"/>
</dbReference>
<dbReference type="Proteomes" id="UP000032027">
    <property type="component" value="Chromosome"/>
</dbReference>
<dbReference type="InterPro" id="IPR011008">
    <property type="entry name" value="Dimeric_a/b-barrel"/>
</dbReference>